<comment type="subcellular location">
    <subcellularLocation>
        <location evidence="1">Mitochondrion</location>
    </subcellularLocation>
</comment>
<comment type="pathway">
    <text evidence="2">Lipid metabolism; fatty acid biosynthesis.</text>
</comment>
<gene>
    <name evidence="16" type="ORF">Poli38472_001509</name>
</gene>
<organism evidence="16 17">
    <name type="scientific">Pythium oligandrum</name>
    <name type="common">Mycoparasitic fungus</name>
    <dbReference type="NCBI Taxonomy" id="41045"/>
    <lineage>
        <taxon>Eukaryota</taxon>
        <taxon>Sar</taxon>
        <taxon>Stramenopiles</taxon>
        <taxon>Oomycota</taxon>
        <taxon>Peronosporomycetes</taxon>
        <taxon>Pythiales</taxon>
        <taxon>Pythiaceae</taxon>
        <taxon>Pythium</taxon>
    </lineage>
</organism>
<keyword evidence="12" id="KW-0496">Mitochondrion</keyword>
<evidence type="ECO:0000256" key="4">
    <source>
        <dbReference type="ARBA" id="ARBA00022448"/>
    </source>
</evidence>
<name>A0A8K1CW60_PYTOL</name>
<keyword evidence="9" id="KW-0809">Transit peptide</keyword>
<dbReference type="GO" id="GO:0005739">
    <property type="term" value="C:mitochondrion"/>
    <property type="evidence" value="ECO:0007669"/>
    <property type="project" value="UniProtKB-SubCell"/>
</dbReference>
<evidence type="ECO:0000313" key="16">
    <source>
        <dbReference type="EMBL" id="TMW69353.1"/>
    </source>
</evidence>
<dbReference type="OrthoDB" id="448946at2759"/>
<keyword evidence="6 14" id="KW-0444">Lipid biosynthesis</keyword>
<dbReference type="Proteomes" id="UP000794436">
    <property type="component" value="Unassembled WGS sequence"/>
</dbReference>
<dbReference type="AlphaFoldDB" id="A0A8K1CW60"/>
<evidence type="ECO:0000313" key="17">
    <source>
        <dbReference type="Proteomes" id="UP000794436"/>
    </source>
</evidence>
<keyword evidence="7" id="KW-0597">Phosphoprotein</keyword>
<evidence type="ECO:0000256" key="5">
    <source>
        <dbReference type="ARBA" id="ARBA00022450"/>
    </source>
</evidence>
<dbReference type="NCBIfam" id="NF002148">
    <property type="entry name" value="PRK00982.1-2"/>
    <property type="match status" value="1"/>
</dbReference>
<keyword evidence="4" id="KW-0813">Transport</keyword>
<dbReference type="PANTHER" id="PTHR20863:SF28">
    <property type="entry name" value="ACYL CARRIER PROTEIN, MITOCHONDRIAL"/>
    <property type="match status" value="1"/>
</dbReference>
<comment type="caution">
    <text evidence="16">The sequence shown here is derived from an EMBL/GenBank/DDBJ whole genome shotgun (WGS) entry which is preliminary data.</text>
</comment>
<dbReference type="GO" id="GO:0000035">
    <property type="term" value="F:acyl binding"/>
    <property type="evidence" value="ECO:0007669"/>
    <property type="project" value="TreeGrafter"/>
</dbReference>
<comment type="function">
    <text evidence="14">Carrier of the growing fatty acid chain in fatty acid biosynthesis.</text>
</comment>
<dbReference type="HAMAP" id="MF_01217">
    <property type="entry name" value="Acyl_carrier"/>
    <property type="match status" value="1"/>
</dbReference>
<accession>A0A8K1CW60</accession>
<dbReference type="InterPro" id="IPR036736">
    <property type="entry name" value="ACP-like_sf"/>
</dbReference>
<dbReference type="PROSITE" id="PS00012">
    <property type="entry name" value="PHOSPHOPANTETHEINE"/>
    <property type="match status" value="1"/>
</dbReference>
<sequence length="118" mass="13119">MNRLTAALRPLTRAAVARPAFRAAANVRFFSAAQTFLDRHEVSDRVLGVITNFEKVDAKKVNEAAKFVEDLGLDSLDVVEVVMAMEEEFTIEIPDNEAEKLTTLQQVIDYVAAHPMAK</sequence>
<evidence type="ECO:0000256" key="6">
    <source>
        <dbReference type="ARBA" id="ARBA00022516"/>
    </source>
</evidence>
<proteinExistence type="inferred from homology"/>
<dbReference type="NCBIfam" id="TIGR00517">
    <property type="entry name" value="acyl_carrier"/>
    <property type="match status" value="1"/>
</dbReference>
<dbReference type="InterPro" id="IPR009081">
    <property type="entry name" value="PP-bd_ACP"/>
</dbReference>
<reference evidence="16" key="1">
    <citation type="submission" date="2019-03" db="EMBL/GenBank/DDBJ databases">
        <title>Long read genome sequence of the mycoparasitic Pythium oligandrum ATCC 38472 isolated from sugarbeet rhizosphere.</title>
        <authorList>
            <person name="Gaulin E."/>
        </authorList>
    </citation>
    <scope>NUCLEOTIDE SEQUENCE</scope>
    <source>
        <strain evidence="16">ATCC 38472_TT</strain>
    </source>
</reference>
<evidence type="ECO:0000256" key="12">
    <source>
        <dbReference type="ARBA" id="ARBA00023128"/>
    </source>
</evidence>
<evidence type="ECO:0000256" key="2">
    <source>
        <dbReference type="ARBA" id="ARBA00005194"/>
    </source>
</evidence>
<dbReference type="PANTHER" id="PTHR20863">
    <property type="entry name" value="ACYL CARRIER PROTEIN"/>
    <property type="match status" value="1"/>
</dbReference>
<dbReference type="NCBIfam" id="NF002150">
    <property type="entry name" value="PRK00982.1-4"/>
    <property type="match status" value="1"/>
</dbReference>
<dbReference type="InterPro" id="IPR006162">
    <property type="entry name" value="Ppantetheine_attach_site"/>
</dbReference>
<evidence type="ECO:0000259" key="15">
    <source>
        <dbReference type="PROSITE" id="PS50075"/>
    </source>
</evidence>
<evidence type="ECO:0000256" key="14">
    <source>
        <dbReference type="RuleBase" id="RU000722"/>
    </source>
</evidence>
<dbReference type="EMBL" id="SPLM01000001">
    <property type="protein sequence ID" value="TMW69353.1"/>
    <property type="molecule type" value="Genomic_DNA"/>
</dbReference>
<comment type="similarity">
    <text evidence="3">Belongs to the acyl carrier protein (ACP) family.</text>
</comment>
<evidence type="ECO:0000256" key="9">
    <source>
        <dbReference type="ARBA" id="ARBA00022946"/>
    </source>
</evidence>
<evidence type="ECO:0000256" key="1">
    <source>
        <dbReference type="ARBA" id="ARBA00004173"/>
    </source>
</evidence>
<dbReference type="InterPro" id="IPR003231">
    <property type="entry name" value="ACP"/>
</dbReference>
<evidence type="ECO:0000256" key="13">
    <source>
        <dbReference type="ARBA" id="ARBA00023160"/>
    </source>
</evidence>
<protein>
    <recommendedName>
        <fullName evidence="14">Acyl carrier protein</fullName>
    </recommendedName>
</protein>
<dbReference type="FunFam" id="1.10.1200.10:FF:000003">
    <property type="entry name" value="Acyl carrier protein"/>
    <property type="match status" value="1"/>
</dbReference>
<dbReference type="PROSITE" id="PS50075">
    <property type="entry name" value="CARRIER"/>
    <property type="match status" value="1"/>
</dbReference>
<dbReference type="SUPFAM" id="SSF47336">
    <property type="entry name" value="ACP-like"/>
    <property type="match status" value="1"/>
</dbReference>
<keyword evidence="13 14" id="KW-0275">Fatty acid biosynthesis</keyword>
<evidence type="ECO:0000256" key="11">
    <source>
        <dbReference type="ARBA" id="ARBA00023098"/>
    </source>
</evidence>
<keyword evidence="5 14" id="KW-0596">Phosphopantetheine</keyword>
<keyword evidence="10" id="KW-0249">Electron transport</keyword>
<dbReference type="Gene3D" id="1.10.1200.10">
    <property type="entry name" value="ACP-like"/>
    <property type="match status" value="1"/>
</dbReference>
<evidence type="ECO:0000256" key="3">
    <source>
        <dbReference type="ARBA" id="ARBA00010930"/>
    </source>
</evidence>
<evidence type="ECO:0000256" key="8">
    <source>
        <dbReference type="ARBA" id="ARBA00022832"/>
    </source>
</evidence>
<dbReference type="GO" id="GO:0000036">
    <property type="term" value="F:acyl carrier activity"/>
    <property type="evidence" value="ECO:0007669"/>
    <property type="project" value="TreeGrafter"/>
</dbReference>
<keyword evidence="17" id="KW-1185">Reference proteome</keyword>
<evidence type="ECO:0000256" key="7">
    <source>
        <dbReference type="ARBA" id="ARBA00022553"/>
    </source>
</evidence>
<keyword evidence="8" id="KW-0276">Fatty acid metabolism</keyword>
<evidence type="ECO:0000256" key="10">
    <source>
        <dbReference type="ARBA" id="ARBA00022982"/>
    </source>
</evidence>
<dbReference type="Pfam" id="PF00550">
    <property type="entry name" value="PP-binding"/>
    <property type="match status" value="1"/>
</dbReference>
<keyword evidence="11" id="KW-0443">Lipid metabolism</keyword>
<feature type="domain" description="Carrier" evidence="15">
    <location>
        <begin position="40"/>
        <end position="115"/>
    </location>
</feature>